<reference evidence="6 7" key="1">
    <citation type="submission" date="2024-04" db="EMBL/GenBank/DDBJ databases">
        <title>Novel species of the genus Ideonella isolated from streams.</title>
        <authorList>
            <person name="Lu H."/>
        </authorList>
    </citation>
    <scope>NUCLEOTIDE SEQUENCE [LARGE SCALE GENOMIC DNA]</scope>
    <source>
        <strain evidence="6 7">DXS22W</strain>
    </source>
</reference>
<name>A0ABU9CFI7_9BURK</name>
<feature type="domain" description="Methyl-accepting transducer" evidence="5">
    <location>
        <begin position="115"/>
        <end position="339"/>
    </location>
</feature>
<proteinExistence type="inferred from homology"/>
<dbReference type="InterPro" id="IPR004090">
    <property type="entry name" value="Chemotax_Me-accpt_rcpt"/>
</dbReference>
<gene>
    <name evidence="6" type="ORF">AACH10_10330</name>
</gene>
<dbReference type="PRINTS" id="PR00260">
    <property type="entry name" value="CHEMTRNSDUCR"/>
</dbReference>
<dbReference type="Pfam" id="PF00015">
    <property type="entry name" value="MCPsignal"/>
    <property type="match status" value="1"/>
</dbReference>
<sequence>MPSSEQFVSNTLAAPSPVATRPWIQALRQPLLLGCVTLVPLLAFQYGGWPAAAAGWVLACWLAWRWNQAAQASREVRSADAGEVAADGEIARLALNVVPVWRRNLDAARAHSERSMSQLLESFAGVSSQLDQALAIADSAPSLELGAHEMLMAHHRPQIEQLAEVGSQAMATKTAMQQVLDGFSAELAEMASLTRDVQNIGRATHLLALNTSVEATRAGTSSGGFMAVAQEVRTLAGNSREAGSRLARHVAVMQERLSAMQLEARRTEADDVELRLRTEQAARGLVSALLNGLSEATSATRNLQAVGRQLQGELERVLVGMQSQDRLSQMIGSNTDDMARLAAHLHGARDPLAASPPDWLARLESTYTMDDQRSSHHGTTAIDQTSSVEFF</sequence>
<feature type="region of interest" description="Disordered" evidence="4">
    <location>
        <begin position="371"/>
        <end position="391"/>
    </location>
</feature>
<comment type="caution">
    <text evidence="6">The sequence shown here is derived from an EMBL/GenBank/DDBJ whole genome shotgun (WGS) entry which is preliminary data.</text>
</comment>
<keyword evidence="1" id="KW-0145">Chemotaxis</keyword>
<dbReference type="SUPFAM" id="SSF58104">
    <property type="entry name" value="Methyl-accepting chemotaxis protein (MCP) signaling domain"/>
    <property type="match status" value="1"/>
</dbReference>
<dbReference type="Gene3D" id="1.10.287.950">
    <property type="entry name" value="Methyl-accepting chemotaxis protein"/>
    <property type="match status" value="1"/>
</dbReference>
<organism evidence="6 7">
    <name type="scientific">Pseudaquabacterium inlustre</name>
    <dbReference type="NCBI Taxonomy" id="2984192"/>
    <lineage>
        <taxon>Bacteria</taxon>
        <taxon>Pseudomonadati</taxon>
        <taxon>Pseudomonadota</taxon>
        <taxon>Betaproteobacteria</taxon>
        <taxon>Burkholderiales</taxon>
        <taxon>Sphaerotilaceae</taxon>
        <taxon>Pseudaquabacterium</taxon>
    </lineage>
</organism>
<accession>A0ABU9CFI7</accession>
<dbReference type="PANTHER" id="PTHR43531">
    <property type="entry name" value="PROTEIN ICFG"/>
    <property type="match status" value="1"/>
</dbReference>
<evidence type="ECO:0000256" key="1">
    <source>
        <dbReference type="ARBA" id="ARBA00022500"/>
    </source>
</evidence>
<dbReference type="Proteomes" id="UP001365405">
    <property type="component" value="Unassembled WGS sequence"/>
</dbReference>
<comment type="similarity">
    <text evidence="2">Belongs to the methyl-accepting chemotaxis (MCP) protein family.</text>
</comment>
<keyword evidence="3" id="KW-0807">Transducer</keyword>
<evidence type="ECO:0000313" key="7">
    <source>
        <dbReference type="Proteomes" id="UP001365405"/>
    </source>
</evidence>
<protein>
    <submittedName>
        <fullName evidence="6">Methyl-accepting chemotaxis protein</fullName>
    </submittedName>
</protein>
<evidence type="ECO:0000259" key="5">
    <source>
        <dbReference type="PROSITE" id="PS50111"/>
    </source>
</evidence>
<dbReference type="RefSeq" id="WP_341410305.1">
    <property type="nucleotide sequence ID" value="NZ_JBBUTH010000004.1"/>
</dbReference>
<evidence type="ECO:0000256" key="2">
    <source>
        <dbReference type="ARBA" id="ARBA00029447"/>
    </source>
</evidence>
<dbReference type="InterPro" id="IPR004089">
    <property type="entry name" value="MCPsignal_dom"/>
</dbReference>
<keyword evidence="7" id="KW-1185">Reference proteome</keyword>
<evidence type="ECO:0000256" key="3">
    <source>
        <dbReference type="PROSITE-ProRule" id="PRU00284"/>
    </source>
</evidence>
<evidence type="ECO:0000313" key="6">
    <source>
        <dbReference type="EMBL" id="MEK8050636.1"/>
    </source>
</evidence>
<feature type="compositionally biased region" description="Polar residues" evidence="4">
    <location>
        <begin position="377"/>
        <end position="391"/>
    </location>
</feature>
<evidence type="ECO:0000256" key="4">
    <source>
        <dbReference type="SAM" id="MobiDB-lite"/>
    </source>
</evidence>
<dbReference type="PROSITE" id="PS50111">
    <property type="entry name" value="CHEMOTAXIS_TRANSDUC_2"/>
    <property type="match status" value="1"/>
</dbReference>
<dbReference type="InterPro" id="IPR051310">
    <property type="entry name" value="MCP_chemotaxis"/>
</dbReference>
<dbReference type="PANTHER" id="PTHR43531:SF11">
    <property type="entry name" value="METHYL-ACCEPTING CHEMOTAXIS PROTEIN 3"/>
    <property type="match status" value="1"/>
</dbReference>
<dbReference type="EMBL" id="JBBUTH010000004">
    <property type="protein sequence ID" value="MEK8050636.1"/>
    <property type="molecule type" value="Genomic_DNA"/>
</dbReference>